<dbReference type="EMBL" id="AZBU02000008">
    <property type="protein sequence ID" value="TKR66796.1"/>
    <property type="molecule type" value="Genomic_DNA"/>
</dbReference>
<keyword evidence="2" id="KW-0732">Signal</keyword>
<name>A0A4U5MCE3_STECR</name>
<evidence type="ECO:0000313" key="5">
    <source>
        <dbReference type="Proteomes" id="UP000298663"/>
    </source>
</evidence>
<proteinExistence type="predicted"/>
<dbReference type="Gene3D" id="1.10.10.1940">
    <property type="match status" value="1"/>
</dbReference>
<dbReference type="Proteomes" id="UP000298663">
    <property type="component" value="Unassembled WGS sequence"/>
</dbReference>
<reference evidence="4 5" key="1">
    <citation type="journal article" date="2015" name="Genome Biol.">
        <title>Comparative genomics of Steinernema reveals deeply conserved gene regulatory networks.</title>
        <authorList>
            <person name="Dillman A.R."/>
            <person name="Macchietto M."/>
            <person name="Porter C.F."/>
            <person name="Rogers A."/>
            <person name="Williams B."/>
            <person name="Antoshechkin I."/>
            <person name="Lee M.M."/>
            <person name="Goodwin Z."/>
            <person name="Lu X."/>
            <person name="Lewis E.E."/>
            <person name="Goodrich-Blair H."/>
            <person name="Stock S.P."/>
            <person name="Adams B.J."/>
            <person name="Sternberg P.W."/>
            <person name="Mortazavi A."/>
        </authorList>
    </citation>
    <scope>NUCLEOTIDE SEQUENCE [LARGE SCALE GENOMIC DNA]</scope>
    <source>
        <strain evidence="4 5">ALL</strain>
    </source>
</reference>
<feature type="chain" id="PRO_5020235732" description="ShKT domain-containing protein" evidence="2">
    <location>
        <begin position="17"/>
        <end position="82"/>
    </location>
</feature>
<sequence length="82" mass="9522">MLRFFVLVCLVGCIASAAIPAISDKTWEYKNQDYDNWNWQTTCRDDPSFNCQQQIANNDFCNSYYLTFAHKRIKCGQSCGFC</sequence>
<evidence type="ECO:0000313" key="4">
    <source>
        <dbReference type="EMBL" id="TKR66796.1"/>
    </source>
</evidence>
<evidence type="ECO:0000256" key="1">
    <source>
        <dbReference type="PROSITE-ProRule" id="PRU01005"/>
    </source>
</evidence>
<keyword evidence="5" id="KW-1185">Reference proteome</keyword>
<dbReference type="OrthoDB" id="5868365at2759"/>
<dbReference type="InterPro" id="IPR003582">
    <property type="entry name" value="ShKT_dom"/>
</dbReference>
<accession>A0A4U5MCE3</accession>
<evidence type="ECO:0000256" key="2">
    <source>
        <dbReference type="SAM" id="SignalP"/>
    </source>
</evidence>
<comment type="caution">
    <text evidence="1">Lacks conserved residue(s) required for the propagation of feature annotation.</text>
</comment>
<reference evidence="4 5" key="2">
    <citation type="journal article" date="2019" name="G3 (Bethesda)">
        <title>Hybrid Assembly of the Genome of the Entomopathogenic Nematode Steinernema carpocapsae Identifies the X-Chromosome.</title>
        <authorList>
            <person name="Serra L."/>
            <person name="Macchietto M."/>
            <person name="Macias-Munoz A."/>
            <person name="McGill C.J."/>
            <person name="Rodriguez I.M."/>
            <person name="Rodriguez B."/>
            <person name="Murad R."/>
            <person name="Mortazavi A."/>
        </authorList>
    </citation>
    <scope>NUCLEOTIDE SEQUENCE [LARGE SCALE GENOMIC DNA]</scope>
    <source>
        <strain evidence="4 5">ALL</strain>
    </source>
</reference>
<dbReference type="AlphaFoldDB" id="A0A4U5MCE3"/>
<feature type="signal peptide" evidence="2">
    <location>
        <begin position="1"/>
        <end position="16"/>
    </location>
</feature>
<gene>
    <name evidence="4" type="ORF">L596_023034</name>
</gene>
<feature type="domain" description="ShKT" evidence="3">
    <location>
        <begin position="43"/>
        <end position="82"/>
    </location>
</feature>
<dbReference type="PROSITE" id="PS51670">
    <property type="entry name" value="SHKT"/>
    <property type="match status" value="1"/>
</dbReference>
<comment type="caution">
    <text evidence="4">The sequence shown here is derived from an EMBL/GenBank/DDBJ whole genome shotgun (WGS) entry which is preliminary data.</text>
</comment>
<organism evidence="4 5">
    <name type="scientific">Steinernema carpocapsae</name>
    <name type="common">Entomopathogenic nematode</name>
    <dbReference type="NCBI Taxonomy" id="34508"/>
    <lineage>
        <taxon>Eukaryota</taxon>
        <taxon>Metazoa</taxon>
        <taxon>Ecdysozoa</taxon>
        <taxon>Nematoda</taxon>
        <taxon>Chromadorea</taxon>
        <taxon>Rhabditida</taxon>
        <taxon>Tylenchina</taxon>
        <taxon>Panagrolaimomorpha</taxon>
        <taxon>Strongyloidoidea</taxon>
        <taxon>Steinernematidae</taxon>
        <taxon>Steinernema</taxon>
    </lineage>
</organism>
<evidence type="ECO:0000259" key="3">
    <source>
        <dbReference type="PROSITE" id="PS51670"/>
    </source>
</evidence>
<protein>
    <recommendedName>
        <fullName evidence="3">ShKT domain-containing protein</fullName>
    </recommendedName>
</protein>